<organism evidence="1 2">
    <name type="scientific">Sporolactobacillus nakayamae</name>
    <dbReference type="NCBI Taxonomy" id="269670"/>
    <lineage>
        <taxon>Bacteria</taxon>
        <taxon>Bacillati</taxon>
        <taxon>Bacillota</taxon>
        <taxon>Bacilli</taxon>
        <taxon>Bacillales</taxon>
        <taxon>Sporolactobacillaceae</taxon>
        <taxon>Sporolactobacillus</taxon>
    </lineage>
</organism>
<dbReference type="Pfam" id="PF22116">
    <property type="entry name" value="DUF6944"/>
    <property type="match status" value="1"/>
</dbReference>
<dbReference type="AlphaFoldDB" id="A0A1I2N636"/>
<name>A0A1I2N636_9BACL</name>
<sequence length="215" mass="23929">MITGDEQYNDSTRSIYEKREYDIVMSIRRRVGTTVKRDDVAENFALLSITVGKVMAAVGQTPMKNLDRETQDQLVFLGSLIQVGAGALIAEFFTDDPVAQLGVALNLIGYGSFAIQFIRDEDDDRKLLVQAMSSNLKEVLANMIFLTDPKLWKKMYQIVGTFMLCIGNFLQAQGRKRLLDESDDYTIFDPTVTAGTWMEAGGSMAIMLGNLAETV</sequence>
<protein>
    <submittedName>
        <fullName evidence="1">Uncharacterized protein</fullName>
    </submittedName>
</protein>
<dbReference type="EMBL" id="FOOY01000003">
    <property type="protein sequence ID" value="SFF99375.1"/>
    <property type="molecule type" value="Genomic_DNA"/>
</dbReference>
<accession>A0A1I2N636</accession>
<gene>
    <name evidence="1" type="ORF">SAMN02982927_00321</name>
</gene>
<evidence type="ECO:0000313" key="2">
    <source>
        <dbReference type="Proteomes" id="UP000198752"/>
    </source>
</evidence>
<reference evidence="2" key="1">
    <citation type="submission" date="2016-10" db="EMBL/GenBank/DDBJ databases">
        <authorList>
            <person name="Varghese N."/>
            <person name="Submissions S."/>
        </authorList>
    </citation>
    <scope>NUCLEOTIDE SEQUENCE [LARGE SCALE GENOMIC DNA]</scope>
    <source>
        <strain evidence="2">ATCC 700379</strain>
    </source>
</reference>
<proteinExistence type="predicted"/>
<dbReference type="Proteomes" id="UP000198752">
    <property type="component" value="Unassembled WGS sequence"/>
</dbReference>
<evidence type="ECO:0000313" key="1">
    <source>
        <dbReference type="EMBL" id="SFF99375.1"/>
    </source>
</evidence>
<keyword evidence="2" id="KW-1185">Reference proteome</keyword>
<dbReference type="InterPro" id="IPR054224">
    <property type="entry name" value="DUF6944"/>
</dbReference>